<organism evidence="2 3">
    <name type="scientific">Araneus ventricosus</name>
    <name type="common">Orbweaver spider</name>
    <name type="synonym">Epeira ventricosa</name>
    <dbReference type="NCBI Taxonomy" id="182803"/>
    <lineage>
        <taxon>Eukaryota</taxon>
        <taxon>Metazoa</taxon>
        <taxon>Ecdysozoa</taxon>
        <taxon>Arthropoda</taxon>
        <taxon>Chelicerata</taxon>
        <taxon>Arachnida</taxon>
        <taxon>Araneae</taxon>
        <taxon>Araneomorphae</taxon>
        <taxon>Entelegynae</taxon>
        <taxon>Araneoidea</taxon>
        <taxon>Araneidae</taxon>
        <taxon>Araneus</taxon>
    </lineage>
</organism>
<dbReference type="InterPro" id="IPR006652">
    <property type="entry name" value="Kelch_1"/>
</dbReference>
<dbReference type="InterPro" id="IPR052392">
    <property type="entry name" value="Kelch-BTB_domain-containing"/>
</dbReference>
<keyword evidence="1" id="KW-0880">Kelch repeat</keyword>
<dbReference type="InterPro" id="IPR015915">
    <property type="entry name" value="Kelch-typ_b-propeller"/>
</dbReference>
<protein>
    <submittedName>
        <fullName evidence="2">Uncharacterized protein</fullName>
    </submittedName>
</protein>
<dbReference type="Proteomes" id="UP000499080">
    <property type="component" value="Unassembled WGS sequence"/>
</dbReference>
<sequence length="330" mass="37549">MHSEDFPTLIESTEPGTSKSVIRKHFITPKLVVALDRCHLSMGDSVFKLEAIIDALGCNIDEFPIRSPSTELYLTYDDKLVIWRQVDYIDFWPDSLIQVTKRIDMFSSLGNHSLAFDALSSFLIQISPSPFPRFLFHVVVVGESIHAVGGATERDESASLLECYDPFFDSWEIIRHMIPIISWEVITMDSFIYAIGKNATTNLPSMMEQVYDSNTSKWSSINAPKVYRQEFVVATFGGQLYVIGGHSPFNCLKSVEIYESTSDTWMDLPDLPFSYVLPKAVVLDGKVLVYEGLFKGERYYDTIHPPVYFDEERQILVTVEPDTPLMDIHL</sequence>
<dbReference type="PANTHER" id="PTHR46375:SF3">
    <property type="entry name" value="KELCH REPEAT AND BTB DOMAIN-CONTAINING PROTEIN 13"/>
    <property type="match status" value="1"/>
</dbReference>
<dbReference type="SMART" id="SM00612">
    <property type="entry name" value="Kelch"/>
    <property type="match status" value="1"/>
</dbReference>
<dbReference type="Pfam" id="PF01344">
    <property type="entry name" value="Kelch_1"/>
    <property type="match status" value="1"/>
</dbReference>
<reference evidence="2 3" key="1">
    <citation type="journal article" date="2019" name="Sci. Rep.">
        <title>Orb-weaving spider Araneus ventricosus genome elucidates the spidroin gene catalogue.</title>
        <authorList>
            <person name="Kono N."/>
            <person name="Nakamura H."/>
            <person name="Ohtoshi R."/>
            <person name="Moran D.A.P."/>
            <person name="Shinohara A."/>
            <person name="Yoshida Y."/>
            <person name="Fujiwara M."/>
            <person name="Mori M."/>
            <person name="Tomita M."/>
            <person name="Arakawa K."/>
        </authorList>
    </citation>
    <scope>NUCLEOTIDE SEQUENCE [LARGE SCALE GENOMIC DNA]</scope>
</reference>
<evidence type="ECO:0000256" key="1">
    <source>
        <dbReference type="ARBA" id="ARBA00022441"/>
    </source>
</evidence>
<name>A0A4Y2A9S1_ARAVE</name>
<dbReference type="Gene3D" id="2.120.10.80">
    <property type="entry name" value="Kelch-type beta propeller"/>
    <property type="match status" value="1"/>
</dbReference>
<evidence type="ECO:0000313" key="3">
    <source>
        <dbReference type="Proteomes" id="UP000499080"/>
    </source>
</evidence>
<dbReference type="SUPFAM" id="SSF117281">
    <property type="entry name" value="Kelch motif"/>
    <property type="match status" value="1"/>
</dbReference>
<comment type="caution">
    <text evidence="2">The sequence shown here is derived from an EMBL/GenBank/DDBJ whole genome shotgun (WGS) entry which is preliminary data.</text>
</comment>
<gene>
    <name evidence="2" type="ORF">AVEN_234553_1</name>
</gene>
<dbReference type="EMBL" id="BGPR01000009">
    <property type="protein sequence ID" value="GBL76307.1"/>
    <property type="molecule type" value="Genomic_DNA"/>
</dbReference>
<accession>A0A4Y2A9S1</accession>
<proteinExistence type="predicted"/>
<dbReference type="AlphaFoldDB" id="A0A4Y2A9S1"/>
<evidence type="ECO:0000313" key="2">
    <source>
        <dbReference type="EMBL" id="GBL76307.1"/>
    </source>
</evidence>
<dbReference type="PANTHER" id="PTHR46375">
    <property type="entry name" value="KELCH REPEAT AND BTB DOMAIN-CONTAINING PROTEIN 13-RELATED"/>
    <property type="match status" value="1"/>
</dbReference>
<keyword evidence="3" id="KW-1185">Reference proteome</keyword>
<dbReference type="OrthoDB" id="8036022at2759"/>